<comment type="caution">
    <text evidence="5">The sequence shown here is derived from an EMBL/GenBank/DDBJ whole genome shotgun (WGS) entry which is preliminary data.</text>
</comment>
<feature type="compositionally biased region" description="Basic and acidic residues" evidence="2">
    <location>
        <begin position="15"/>
        <end position="39"/>
    </location>
</feature>
<dbReference type="PROSITE" id="PS00141">
    <property type="entry name" value="ASP_PROTEASE"/>
    <property type="match status" value="1"/>
</dbReference>
<dbReference type="InterPro" id="IPR003034">
    <property type="entry name" value="SAP_dom"/>
</dbReference>
<feature type="domain" description="CCHC-type" evidence="3">
    <location>
        <begin position="103"/>
        <end position="117"/>
    </location>
</feature>
<dbReference type="SMART" id="SM00343">
    <property type="entry name" value="ZnF_C2HC"/>
    <property type="match status" value="1"/>
</dbReference>
<feature type="region of interest" description="Disordered" evidence="2">
    <location>
        <begin position="1"/>
        <end position="102"/>
    </location>
</feature>
<keyword evidence="6" id="KW-1185">Reference proteome</keyword>
<feature type="region of interest" description="Disordered" evidence="2">
    <location>
        <begin position="1051"/>
        <end position="1184"/>
    </location>
</feature>
<evidence type="ECO:0000259" key="3">
    <source>
        <dbReference type="PROSITE" id="PS50158"/>
    </source>
</evidence>
<dbReference type="InterPro" id="IPR036875">
    <property type="entry name" value="Znf_CCHC_sf"/>
</dbReference>
<keyword evidence="1" id="KW-0862">Zinc</keyword>
<dbReference type="GO" id="GO:0004190">
    <property type="term" value="F:aspartic-type endopeptidase activity"/>
    <property type="evidence" value="ECO:0007669"/>
    <property type="project" value="InterPro"/>
</dbReference>
<feature type="compositionally biased region" description="Low complexity" evidence="2">
    <location>
        <begin position="1061"/>
        <end position="1097"/>
    </location>
</feature>
<dbReference type="GO" id="GO:0003676">
    <property type="term" value="F:nucleic acid binding"/>
    <property type="evidence" value="ECO:0007669"/>
    <property type="project" value="InterPro"/>
</dbReference>
<dbReference type="InterPro" id="IPR001969">
    <property type="entry name" value="Aspartic_peptidase_AS"/>
</dbReference>
<feature type="region of interest" description="Disordered" evidence="2">
    <location>
        <begin position="541"/>
        <end position="565"/>
    </location>
</feature>
<dbReference type="OrthoDB" id="413361at2759"/>
<feature type="domain" description="SAP" evidence="4">
    <location>
        <begin position="601"/>
        <end position="635"/>
    </location>
</feature>
<dbReference type="PROSITE" id="PS50800">
    <property type="entry name" value="SAP"/>
    <property type="match status" value="1"/>
</dbReference>
<protein>
    <submittedName>
        <fullName evidence="5">Retrovirus-related Pol polyprotein from transposon TNT 1-94</fullName>
    </submittedName>
</protein>
<keyword evidence="1" id="KW-0863">Zinc-finger</keyword>
<evidence type="ECO:0000259" key="4">
    <source>
        <dbReference type="PROSITE" id="PS50800"/>
    </source>
</evidence>
<dbReference type="PANTHER" id="PTHR11439">
    <property type="entry name" value="GAG-POL-RELATED RETROTRANSPOSON"/>
    <property type="match status" value="1"/>
</dbReference>
<gene>
    <name evidence="5" type="ORF">AK812_SmicGene16200</name>
</gene>
<dbReference type="PROSITE" id="PS50158">
    <property type="entry name" value="ZF_CCHC"/>
    <property type="match status" value="1"/>
</dbReference>
<evidence type="ECO:0000256" key="1">
    <source>
        <dbReference type="PROSITE-ProRule" id="PRU00047"/>
    </source>
</evidence>
<name>A0A1Q9E109_SYMMI</name>
<dbReference type="SUPFAM" id="SSF57756">
    <property type="entry name" value="Retrovirus zinc finger-like domains"/>
    <property type="match status" value="1"/>
</dbReference>
<accession>A0A1Q9E109</accession>
<feature type="compositionally biased region" description="Low complexity" evidence="2">
    <location>
        <begin position="48"/>
        <end position="70"/>
    </location>
</feature>
<feature type="compositionally biased region" description="Low complexity" evidence="2">
    <location>
        <begin position="1164"/>
        <end position="1183"/>
    </location>
</feature>
<feature type="region of interest" description="Disordered" evidence="2">
    <location>
        <begin position="731"/>
        <end position="761"/>
    </location>
</feature>
<evidence type="ECO:0000313" key="5">
    <source>
        <dbReference type="EMBL" id="OLQ01079.1"/>
    </source>
</evidence>
<keyword evidence="1" id="KW-0479">Metal-binding</keyword>
<dbReference type="GO" id="GO:0006508">
    <property type="term" value="P:proteolysis"/>
    <property type="evidence" value="ECO:0007669"/>
    <property type="project" value="InterPro"/>
</dbReference>
<dbReference type="CDD" id="cd09272">
    <property type="entry name" value="RNase_HI_RT_Ty1"/>
    <property type="match status" value="1"/>
</dbReference>
<organism evidence="5 6">
    <name type="scientific">Symbiodinium microadriaticum</name>
    <name type="common">Dinoflagellate</name>
    <name type="synonym">Zooxanthella microadriatica</name>
    <dbReference type="NCBI Taxonomy" id="2951"/>
    <lineage>
        <taxon>Eukaryota</taxon>
        <taxon>Sar</taxon>
        <taxon>Alveolata</taxon>
        <taxon>Dinophyceae</taxon>
        <taxon>Suessiales</taxon>
        <taxon>Symbiodiniaceae</taxon>
        <taxon>Symbiodinium</taxon>
    </lineage>
</organism>
<proteinExistence type="predicted"/>
<evidence type="ECO:0000256" key="2">
    <source>
        <dbReference type="SAM" id="MobiDB-lite"/>
    </source>
</evidence>
<feature type="compositionally biased region" description="Basic and acidic residues" evidence="2">
    <location>
        <begin position="731"/>
        <end position="758"/>
    </location>
</feature>
<dbReference type="Gene3D" id="4.10.60.10">
    <property type="entry name" value="Zinc finger, CCHC-type"/>
    <property type="match status" value="1"/>
</dbReference>
<reference evidence="5 6" key="1">
    <citation type="submission" date="2016-02" db="EMBL/GenBank/DDBJ databases">
        <title>Genome analysis of coral dinoflagellate symbionts highlights evolutionary adaptations to a symbiotic lifestyle.</title>
        <authorList>
            <person name="Aranda M."/>
            <person name="Li Y."/>
            <person name="Liew Y.J."/>
            <person name="Baumgarten S."/>
            <person name="Simakov O."/>
            <person name="Wilson M."/>
            <person name="Piel J."/>
            <person name="Ashoor H."/>
            <person name="Bougouffa S."/>
            <person name="Bajic V.B."/>
            <person name="Ryu T."/>
            <person name="Ravasi T."/>
            <person name="Bayer T."/>
            <person name="Micklem G."/>
            <person name="Kim H."/>
            <person name="Bhak J."/>
            <person name="Lajeunesse T.C."/>
            <person name="Voolstra C.R."/>
        </authorList>
    </citation>
    <scope>NUCLEOTIDE SEQUENCE [LARGE SCALE GENOMIC DNA]</scope>
    <source>
        <strain evidence="5 6">CCMP2467</strain>
    </source>
</reference>
<dbReference type="EMBL" id="LSRX01000306">
    <property type="protein sequence ID" value="OLQ01079.1"/>
    <property type="molecule type" value="Genomic_DNA"/>
</dbReference>
<dbReference type="InterPro" id="IPR001878">
    <property type="entry name" value="Znf_CCHC"/>
</dbReference>
<dbReference type="Proteomes" id="UP000186817">
    <property type="component" value="Unassembled WGS sequence"/>
</dbReference>
<sequence>MEVDVIKGKGKGKKGKDGKGKKGKDSKGKGKDGKGKPGDGKGAWQSKWNNGGWNSGGWNSSGQWGANSWNNGGGNWSNGGSKPWKDPKGKGKGGGKKGDSDVCNNCGQRGHWKWECPLKGKGKVNQVDAGGAVPSSAASTLTSTSTTLPSASQYRGSVGVNRVETFACETPPGCRVTQIFDMSELDDEGEFDLDGFGVMTISAGGLEDSFEEEWFPDVAPHVFEHALSYKAAPAFDLGVPTFAMDATDHDDEWLWAPGHPDLREPMRVQAVVARAGPEELEVVIDSGADISVAPLRFGSFGAPARASNVTMQDAQGRKIKEHCSRTLDLEVETLQGDRVMIREKFAVAKIEALIVSLGRLLRRGWTLGTHHGKPTIEQGGHCIPVRLRRNTLTVLAMVSTIAVSACQAVPDDGPHVRALATFDDVGPLPGPLEELAAQPGWHILKNGLPVLVANCIEELDLDKLIWSEQDWPYLVAFVRADPATRKPQSGDLWIQVLTLTSEAYGETPRLLVEIDSDLAGKRDVVVLFHVEELSRTLLTSPGDLFSEPGDDGAPFVPDEGEVGDEGHGVGDVGVEAEEVGHGEPMEEEAHEDDELEGVRLHVETPLRVLRELCQKYGLPTSGGKNKVLRRLKEKHEILSRRLSAEVARKMFSESERIAEMPRIPILPSARQQELHNITHQPFQPWCQACLAGRSRQSPHKVADKDPTQEVKEEKRVTPTIQIDYAYTFTKQKHEVQEGEADANRGADGEREPAEHDEPNVQEDVDYQNQHGLTLVGAESTTGWTVALPIAQKGSASLKRVTEHLVRLSMLISPGEAITFQCDPEAPIKQVVNAVESCRSRLGLATHKVWIPRGSHASNGMAERAVGTIRANALTLKSHLESRIKATVEGHTHIYSWLMRHASFLFNRFATCIRGAPPFEIVFGRRFKSKMVPFGELVLFHRASKHKGELQWLRGVWLGLNERNGAHILGTPEGVCESRSIRRLPQEQQYSAEAVLGMKGFPWSYLGTAKRRRALYPGGSRVPMLPDSASLEELARAAGRAAAAEIAAGTPNVAQQGDEAASDPSSSTSSSTNASPTSTATRQQRGQPQREQQQNRQQESQEHPQPLGHDGGQQREQQQNRQQESREHPQPLGPVSMEGVVDHGVSSSDQPGGVPKRPRLLLDRPAGGDPGAAPSPSSSLYPPGFAGVRRVHGDVPTEELVGFGGWSDDMVETMALENDAAATWEEEVDDDKPPDPTPEELWAIDREADFVEVTRLMQMGVARLPKPGEETSEYPRLTTKMVRDWRKRPNWVRRARLVGREFRFLSEWTAELFAPASSLAMVHSLISVAMARGLEIVTLDVKDAYLNVDQPHPVLIEVDRSVFGEEGGGTVDLVLEKLLPGQRIGASAWFGYAKGLLGEAGMENFAKEPTLFKHTDPGNQSALIMHADDGILASTPEERKGILKVLGAKVKVQVSSPLREPGSEVEFLKRRYVVTEDGVVVYSNGKYLESLLKALGSQGRKRDSPADASFQEPDNSKELAFAEAKLYRECVGRLLYLAHTRPDVQFATCVLSGKMQAPTATSMKMLHRVVAYLSSVPEIGFLIRPARNEGCFGYLGRGGLEHGDTLVVESITDSDWAGCRSTRKSRSSIQLYVSGSMVSSMVRSQKSVTLSSGEAEFVCMVSGACEGIYLLDCLRFLLGSSTRVVLRCRTDSAASRGISQRVGCGRVRHLHAGMLWIQESVQSKELEVGCIPGSDNPADVGTKPLGGQRLRELLYSMGAVTPHNEPYGKEDREAAVEKRTVAKALKDLSKSSGAKVAHIKAILPMLVLITQVGETQGLGLAAPAFFMAGDEFVAQCLATLVVAAAAWFMVVWVPSSAYRGLKWFFAWLFQRRGESSNQSSSVATQANLGMSCDEKRFADEYVKRCQELKEFLHERCLEVERCEEQLRRLHEENRDLRSRVDRRGVSRIPMPVDHSHYCSPKHARWRADSIAILCNSAFRGTLMREMLRSAVLVDNHAIAPSVSDQELERSVSLRGEGHVGYAYASGETGPNKLTLPSTAEAWAGLKHVVGLRSGIPSAEPLGFRWLSIQPCSQGYRSLGPSPDDVLLVPLRLGDEPRWRLQDMEESLMVTCPRDGLQGSAIVEAATAEDSMYGPENAGPATRMLSCSPRDAVGEAVVATEEFCHDRGLNPWQTYVWSWTCSNWVNLHHSPPQLPEWIADSRRYGSQIGKVLVTLMPWHYLGSLGSLPSLRELWQAVWLAGSRTTSPLMAKTPMGSMVDIDSTTDEGCQTPSKRESTDLPNTKLDSGLMERGLPSLQRARYTPDPSPTRTGLPKCAACTELTEEELHHFKRLQRAGIEHGLTFAQVRGMSAAQLQQWLQVVLLLELVPAHATAQIVGKSG</sequence>
<feature type="region of interest" description="Disordered" evidence="2">
    <location>
        <begin position="2248"/>
        <end position="2286"/>
    </location>
</feature>
<dbReference type="GO" id="GO:0008270">
    <property type="term" value="F:zinc ion binding"/>
    <property type="evidence" value="ECO:0007669"/>
    <property type="project" value="UniProtKB-KW"/>
</dbReference>
<evidence type="ECO:0000313" key="6">
    <source>
        <dbReference type="Proteomes" id="UP000186817"/>
    </source>
</evidence>
<dbReference type="PANTHER" id="PTHR11439:SF463">
    <property type="entry name" value="REVERSE TRANSCRIPTASE TY1_COPIA-TYPE DOMAIN-CONTAINING PROTEIN"/>
    <property type="match status" value="1"/>
</dbReference>